<gene>
    <name evidence="1" type="ORF">UFOVP61_26</name>
</gene>
<sequence length="53" mass="6211">MQTRKYPRTMQEAFGPYTSRQLYERPTEFKWTPVRIALSITYAAALITLVCVL</sequence>
<name>A0A6J5KRY2_9CAUD</name>
<reference evidence="1" key="1">
    <citation type="submission" date="2020-04" db="EMBL/GenBank/DDBJ databases">
        <authorList>
            <person name="Chiriac C."/>
            <person name="Salcher M."/>
            <person name="Ghai R."/>
            <person name="Kavagutti S V."/>
        </authorList>
    </citation>
    <scope>NUCLEOTIDE SEQUENCE</scope>
</reference>
<proteinExistence type="predicted"/>
<protein>
    <submittedName>
        <fullName evidence="1">Uncharacterized protein</fullName>
    </submittedName>
</protein>
<accession>A0A6J5KRY2</accession>
<evidence type="ECO:0000313" key="1">
    <source>
        <dbReference type="EMBL" id="CAB4124661.1"/>
    </source>
</evidence>
<organism evidence="1">
    <name type="scientific">uncultured Caudovirales phage</name>
    <dbReference type="NCBI Taxonomy" id="2100421"/>
    <lineage>
        <taxon>Viruses</taxon>
        <taxon>Duplodnaviria</taxon>
        <taxon>Heunggongvirae</taxon>
        <taxon>Uroviricota</taxon>
        <taxon>Caudoviricetes</taxon>
        <taxon>Peduoviridae</taxon>
        <taxon>Maltschvirus</taxon>
        <taxon>Maltschvirus maltsch</taxon>
    </lineage>
</organism>
<dbReference type="EMBL" id="LR796184">
    <property type="protein sequence ID" value="CAB4124661.1"/>
    <property type="molecule type" value="Genomic_DNA"/>
</dbReference>